<dbReference type="InterPro" id="IPR036812">
    <property type="entry name" value="NAD(P)_OxRdtase_dom_sf"/>
</dbReference>
<organism evidence="2 3">
    <name type="scientific">Mariniphaga sediminis</name>
    <dbReference type="NCBI Taxonomy" id="1628158"/>
    <lineage>
        <taxon>Bacteria</taxon>
        <taxon>Pseudomonadati</taxon>
        <taxon>Bacteroidota</taxon>
        <taxon>Bacteroidia</taxon>
        <taxon>Marinilabiliales</taxon>
        <taxon>Prolixibacteraceae</taxon>
        <taxon>Mariniphaga</taxon>
    </lineage>
</organism>
<dbReference type="InterPro" id="IPR053135">
    <property type="entry name" value="AKR2_Oxidoreductase"/>
</dbReference>
<dbReference type="PANTHER" id="PTHR43312:SF1">
    <property type="entry name" value="NADP-DEPENDENT OXIDOREDUCTASE DOMAIN-CONTAINING PROTEIN"/>
    <property type="match status" value="1"/>
</dbReference>
<sequence>MKKRPLGNTGIHVSEIAFGGVEIGMPYGIGVENAADMLSESEAIELLHAALDAGINFFDTARMYGESEAIMGKAFKHRRDEVVLCTKCRHLIDDKGKIPSGSALKEFIEGSLNESLRALQTDSVDVFMLHQVNFEILENEEIASIFLNLKKEGKIKATGASVYTPEETQKAIATGVWDVLQIPFNLMDQRQETFFSQAKEKGVGLVVRSVLMKGLLSDRGKNLHPALKKVEQHIAGYGELMQRTSFDLPMLATKFALSFPEVSSILVGIDRKEYLEQSLEAADGSYLEEETMQRAKQMAFPEPDFLNLHHWSKMNWLK</sequence>
<dbReference type="GO" id="GO:0016491">
    <property type="term" value="F:oxidoreductase activity"/>
    <property type="evidence" value="ECO:0007669"/>
    <property type="project" value="InterPro"/>
</dbReference>
<dbReference type="CDD" id="cd19097">
    <property type="entry name" value="AKR_unchar"/>
    <property type="match status" value="1"/>
</dbReference>
<evidence type="ECO:0000313" key="3">
    <source>
        <dbReference type="Proteomes" id="UP000266441"/>
    </source>
</evidence>
<dbReference type="EMBL" id="QWET01000001">
    <property type="protein sequence ID" value="RIH67062.1"/>
    <property type="molecule type" value="Genomic_DNA"/>
</dbReference>
<gene>
    <name evidence="2" type="ORF">D1164_01120</name>
</gene>
<dbReference type="RefSeq" id="WP_119348088.1">
    <property type="nucleotide sequence ID" value="NZ_QWET01000001.1"/>
</dbReference>
<comment type="caution">
    <text evidence="2">The sequence shown here is derived from an EMBL/GenBank/DDBJ whole genome shotgun (WGS) entry which is preliminary data.</text>
</comment>
<dbReference type="InterPro" id="IPR020471">
    <property type="entry name" value="AKR"/>
</dbReference>
<dbReference type="PRINTS" id="PR00069">
    <property type="entry name" value="ALDKETRDTASE"/>
</dbReference>
<dbReference type="Pfam" id="PF00248">
    <property type="entry name" value="Aldo_ket_red"/>
    <property type="match status" value="1"/>
</dbReference>
<dbReference type="Gene3D" id="3.20.20.100">
    <property type="entry name" value="NADP-dependent oxidoreductase domain"/>
    <property type="match status" value="1"/>
</dbReference>
<accession>A0A399D9Y1</accession>
<protein>
    <submittedName>
        <fullName evidence="2">Aldo/keto reductase</fullName>
    </submittedName>
</protein>
<dbReference type="OrthoDB" id="9773828at2"/>
<dbReference type="AlphaFoldDB" id="A0A399D9Y1"/>
<proteinExistence type="predicted"/>
<reference evidence="2 3" key="1">
    <citation type="journal article" date="2015" name="Int. J. Syst. Evol. Microbiol.">
        <title>Mariniphaga sediminis sp. nov., isolated from coastal sediment.</title>
        <authorList>
            <person name="Wang F.Q."/>
            <person name="Shen Q.Y."/>
            <person name="Chen G.J."/>
            <person name="Du Z.J."/>
        </authorList>
    </citation>
    <scope>NUCLEOTIDE SEQUENCE [LARGE SCALE GENOMIC DNA]</scope>
    <source>
        <strain evidence="2 3">SY21</strain>
    </source>
</reference>
<dbReference type="PANTHER" id="PTHR43312">
    <property type="entry name" value="D-THREO-ALDOSE 1-DEHYDROGENASE"/>
    <property type="match status" value="1"/>
</dbReference>
<keyword evidence="3" id="KW-1185">Reference proteome</keyword>
<dbReference type="SUPFAM" id="SSF51430">
    <property type="entry name" value="NAD(P)-linked oxidoreductase"/>
    <property type="match status" value="1"/>
</dbReference>
<evidence type="ECO:0000313" key="2">
    <source>
        <dbReference type="EMBL" id="RIH67062.1"/>
    </source>
</evidence>
<dbReference type="Proteomes" id="UP000266441">
    <property type="component" value="Unassembled WGS sequence"/>
</dbReference>
<dbReference type="InterPro" id="IPR023210">
    <property type="entry name" value="NADP_OxRdtase_dom"/>
</dbReference>
<name>A0A399D9Y1_9BACT</name>
<evidence type="ECO:0000259" key="1">
    <source>
        <dbReference type="Pfam" id="PF00248"/>
    </source>
</evidence>
<feature type="domain" description="NADP-dependent oxidoreductase" evidence="1">
    <location>
        <begin position="27"/>
        <end position="297"/>
    </location>
</feature>